<reference evidence="1" key="1">
    <citation type="submission" date="2007-10" db="EMBL/GenBank/DDBJ databases">
        <title>Classification and functional annotation of ESTs from venom glands of Isometrus maculatus.</title>
        <authorList>
            <person name="Li W."/>
            <person name="Ma Y."/>
            <person name="Zhao R."/>
            <person name="Cao Z."/>
        </authorList>
    </citation>
    <scope>NUCLEOTIDE SEQUENCE</scope>
    <source>
        <tissue evidence="1">Venom gland</tissue>
    </source>
</reference>
<protein>
    <submittedName>
        <fullName evidence="1">Uncharacterized protein</fullName>
    </submittedName>
</protein>
<feature type="non-terminal residue" evidence="1">
    <location>
        <position position="1"/>
    </location>
</feature>
<proteinExistence type="evidence at transcript level"/>
<sequence length="39" mass="4528">NGLVSVLVVLVILQYKLFYTSIFWCFDVLAISWAHNLLE</sequence>
<evidence type="ECO:0000313" key="1">
    <source>
        <dbReference type="EMBL" id="ACD11867.1"/>
    </source>
</evidence>
<name>A0A0U1SKA5_ISOMC</name>
<dbReference type="EMBL" id="EU252285">
    <property type="protein sequence ID" value="ACD11867.1"/>
    <property type="molecule type" value="mRNA"/>
</dbReference>
<accession>A0A0U1SKA5</accession>
<dbReference type="AlphaFoldDB" id="A0A0U1SKA5"/>
<organism evidence="1">
    <name type="scientific">Isometrus maculatus</name>
    <name type="common">Lesser brown scorpion</name>
    <name type="synonym">Scorpio maculatus</name>
    <dbReference type="NCBI Taxonomy" id="497827"/>
    <lineage>
        <taxon>Eukaryota</taxon>
        <taxon>Metazoa</taxon>
        <taxon>Ecdysozoa</taxon>
        <taxon>Arthropoda</taxon>
        <taxon>Chelicerata</taxon>
        <taxon>Arachnida</taxon>
        <taxon>Scorpiones</taxon>
        <taxon>Buthida</taxon>
        <taxon>Buthoidea</taxon>
        <taxon>Buthidae</taxon>
        <taxon>Isometrus</taxon>
    </lineage>
</organism>